<evidence type="ECO:0008006" key="4">
    <source>
        <dbReference type="Google" id="ProtNLM"/>
    </source>
</evidence>
<dbReference type="EMBL" id="JBHSDU010000015">
    <property type="protein sequence ID" value="MFC4313832.1"/>
    <property type="molecule type" value="Genomic_DNA"/>
</dbReference>
<dbReference type="SUPFAM" id="SSF47175">
    <property type="entry name" value="Cytochromes"/>
    <property type="match status" value="1"/>
</dbReference>
<proteinExistence type="predicted"/>
<keyword evidence="3" id="KW-1185">Reference proteome</keyword>
<feature type="signal peptide" evidence="1">
    <location>
        <begin position="1"/>
        <end position="22"/>
    </location>
</feature>
<feature type="chain" id="PRO_5046791775" description="Cytochrome C" evidence="1">
    <location>
        <begin position="23"/>
        <end position="129"/>
    </location>
</feature>
<dbReference type="RefSeq" id="WP_380604507.1">
    <property type="nucleotide sequence ID" value="NZ_JBHSDU010000015.1"/>
</dbReference>
<evidence type="ECO:0000313" key="2">
    <source>
        <dbReference type="EMBL" id="MFC4313832.1"/>
    </source>
</evidence>
<name>A0ABV8T314_9GAMM</name>
<gene>
    <name evidence="2" type="ORF">ACFPN2_32460</name>
</gene>
<evidence type="ECO:0000256" key="1">
    <source>
        <dbReference type="SAM" id="SignalP"/>
    </source>
</evidence>
<dbReference type="InterPro" id="IPR010980">
    <property type="entry name" value="Cyt_c/b562"/>
</dbReference>
<reference evidence="3" key="1">
    <citation type="journal article" date="2019" name="Int. J. Syst. Evol. Microbiol.">
        <title>The Global Catalogue of Microorganisms (GCM) 10K type strain sequencing project: providing services to taxonomists for standard genome sequencing and annotation.</title>
        <authorList>
            <consortium name="The Broad Institute Genomics Platform"/>
            <consortium name="The Broad Institute Genome Sequencing Center for Infectious Disease"/>
            <person name="Wu L."/>
            <person name="Ma J."/>
        </authorList>
    </citation>
    <scope>NUCLEOTIDE SEQUENCE [LARGE SCALE GENOMIC DNA]</scope>
    <source>
        <strain evidence="3">CGMCC 1.10759</strain>
    </source>
</reference>
<evidence type="ECO:0000313" key="3">
    <source>
        <dbReference type="Proteomes" id="UP001595904"/>
    </source>
</evidence>
<organism evidence="2 3">
    <name type="scientific">Steroidobacter flavus</name>
    <dbReference type="NCBI Taxonomy" id="1842136"/>
    <lineage>
        <taxon>Bacteria</taxon>
        <taxon>Pseudomonadati</taxon>
        <taxon>Pseudomonadota</taxon>
        <taxon>Gammaproteobacteria</taxon>
        <taxon>Steroidobacterales</taxon>
        <taxon>Steroidobacteraceae</taxon>
        <taxon>Steroidobacter</taxon>
    </lineage>
</organism>
<accession>A0ABV8T314</accession>
<sequence length="129" mass="14010">MRLAAIAGMTLCALMPGQMALAEIDTSDIDWYLMQDMENALKDLEPVLTVGNFDSARSSAEVLRGGLQYVHDYFVAKGNVEDAVKIAAEGQVTIARVFAALESKNQEAAITAARDTARNCKACHEIYKP</sequence>
<comment type="caution">
    <text evidence="2">The sequence shown here is derived from an EMBL/GenBank/DDBJ whole genome shotgun (WGS) entry which is preliminary data.</text>
</comment>
<protein>
    <recommendedName>
        <fullName evidence="4">Cytochrome C</fullName>
    </recommendedName>
</protein>
<dbReference type="Proteomes" id="UP001595904">
    <property type="component" value="Unassembled WGS sequence"/>
</dbReference>
<keyword evidence="1" id="KW-0732">Signal</keyword>